<sequence length="105" mass="12063">MFSILLQVHLEEDCPSLISTAITVDKKILIDTVQGVRKPRRSNNLADCERKERLVILSGKFTFKLKIKVSFTELQVSPRALEHSSGWISKLEVSSTQFEEIREFK</sequence>
<keyword evidence="2" id="KW-1185">Reference proteome</keyword>
<evidence type="ECO:0000313" key="2">
    <source>
        <dbReference type="Proteomes" id="UP000887116"/>
    </source>
</evidence>
<dbReference type="OrthoDB" id="10338272at2759"/>
<gene>
    <name evidence="1" type="ORF">TNCT_513271</name>
</gene>
<proteinExistence type="predicted"/>
<dbReference type="EMBL" id="BMAO01029197">
    <property type="protein sequence ID" value="GFR30014.1"/>
    <property type="molecule type" value="Genomic_DNA"/>
</dbReference>
<comment type="caution">
    <text evidence="1">The sequence shown here is derived from an EMBL/GenBank/DDBJ whole genome shotgun (WGS) entry which is preliminary data.</text>
</comment>
<dbReference type="AlphaFoldDB" id="A0A8X6HU82"/>
<organism evidence="1 2">
    <name type="scientific">Trichonephila clavata</name>
    <name type="common">Joro spider</name>
    <name type="synonym">Nephila clavata</name>
    <dbReference type="NCBI Taxonomy" id="2740835"/>
    <lineage>
        <taxon>Eukaryota</taxon>
        <taxon>Metazoa</taxon>
        <taxon>Ecdysozoa</taxon>
        <taxon>Arthropoda</taxon>
        <taxon>Chelicerata</taxon>
        <taxon>Arachnida</taxon>
        <taxon>Araneae</taxon>
        <taxon>Araneomorphae</taxon>
        <taxon>Entelegynae</taxon>
        <taxon>Araneoidea</taxon>
        <taxon>Nephilidae</taxon>
        <taxon>Trichonephila</taxon>
    </lineage>
</organism>
<protein>
    <submittedName>
        <fullName evidence="1">Uncharacterized protein</fullName>
    </submittedName>
</protein>
<name>A0A8X6HU82_TRICU</name>
<reference evidence="1" key="1">
    <citation type="submission" date="2020-07" db="EMBL/GenBank/DDBJ databases">
        <title>Multicomponent nature underlies the extraordinary mechanical properties of spider dragline silk.</title>
        <authorList>
            <person name="Kono N."/>
            <person name="Nakamura H."/>
            <person name="Mori M."/>
            <person name="Yoshida Y."/>
            <person name="Ohtoshi R."/>
            <person name="Malay A.D."/>
            <person name="Moran D.A.P."/>
            <person name="Tomita M."/>
            <person name="Numata K."/>
            <person name="Arakawa K."/>
        </authorList>
    </citation>
    <scope>NUCLEOTIDE SEQUENCE</scope>
</reference>
<evidence type="ECO:0000313" key="1">
    <source>
        <dbReference type="EMBL" id="GFR30014.1"/>
    </source>
</evidence>
<accession>A0A8X6HU82</accession>
<dbReference type="Proteomes" id="UP000887116">
    <property type="component" value="Unassembled WGS sequence"/>
</dbReference>